<evidence type="ECO:0000256" key="1">
    <source>
        <dbReference type="SAM" id="Phobius"/>
    </source>
</evidence>
<keyword evidence="1" id="KW-0472">Membrane</keyword>
<evidence type="ECO:0000313" key="2">
    <source>
        <dbReference type="EMBL" id="HIX48902.1"/>
    </source>
</evidence>
<name>A0A9D1VZ52_9FIRM</name>
<organism evidence="2 3">
    <name type="scientific">Candidatus Mediterraneibacter caccavium</name>
    <dbReference type="NCBI Taxonomy" id="2838661"/>
    <lineage>
        <taxon>Bacteria</taxon>
        <taxon>Bacillati</taxon>
        <taxon>Bacillota</taxon>
        <taxon>Clostridia</taxon>
        <taxon>Lachnospirales</taxon>
        <taxon>Lachnospiraceae</taxon>
        <taxon>Mediterraneibacter</taxon>
    </lineage>
</organism>
<protein>
    <submittedName>
        <fullName evidence="2">Uncharacterized protein</fullName>
    </submittedName>
</protein>
<keyword evidence="1" id="KW-0812">Transmembrane</keyword>
<keyword evidence="1" id="KW-1133">Transmembrane helix</keyword>
<dbReference type="EMBL" id="DXFA01000139">
    <property type="protein sequence ID" value="HIX48902.1"/>
    <property type="molecule type" value="Genomic_DNA"/>
</dbReference>
<evidence type="ECO:0000313" key="3">
    <source>
        <dbReference type="Proteomes" id="UP000824243"/>
    </source>
</evidence>
<sequence>MKMTYSDILGIITDDIVDSLLDDRDDGYLHDNFSPDKTIKSVEKMIAGEVRKEKRLRKNTGKKKTVLTRFLIAAILITAMSSVCIAVRKRDLVKDGGAEEVSEYNKDLIGKVQRGQALVAASDGSGTDFPVNRRSGSMDGDYQWDSRLIEAVPKDVFAPKTIIEFEVSGADGYDVTPEIIFTNDVMVIFTRENGEGWFLDKGESLTFEAEQYPLENGWNGDGGQWIEYRSIRDGELSPDSYADNKRIQKFTVTAEEEGEYYIALRCAGTESITLKEGTIN</sequence>
<feature type="transmembrane region" description="Helical" evidence="1">
    <location>
        <begin position="66"/>
        <end position="87"/>
    </location>
</feature>
<reference evidence="2" key="1">
    <citation type="journal article" date="2021" name="PeerJ">
        <title>Extensive microbial diversity within the chicken gut microbiome revealed by metagenomics and culture.</title>
        <authorList>
            <person name="Gilroy R."/>
            <person name="Ravi A."/>
            <person name="Getino M."/>
            <person name="Pursley I."/>
            <person name="Horton D.L."/>
            <person name="Alikhan N.F."/>
            <person name="Baker D."/>
            <person name="Gharbi K."/>
            <person name="Hall N."/>
            <person name="Watson M."/>
            <person name="Adriaenssens E.M."/>
            <person name="Foster-Nyarko E."/>
            <person name="Jarju S."/>
            <person name="Secka A."/>
            <person name="Antonio M."/>
            <person name="Oren A."/>
            <person name="Chaudhuri R.R."/>
            <person name="La Ragione R."/>
            <person name="Hildebrand F."/>
            <person name="Pallen M.J."/>
        </authorList>
    </citation>
    <scope>NUCLEOTIDE SEQUENCE</scope>
    <source>
        <strain evidence="2">ChiSjej5B23-15282</strain>
    </source>
</reference>
<dbReference type="AlphaFoldDB" id="A0A9D1VZ52"/>
<reference evidence="2" key="2">
    <citation type="submission" date="2021-04" db="EMBL/GenBank/DDBJ databases">
        <authorList>
            <person name="Gilroy R."/>
        </authorList>
    </citation>
    <scope>NUCLEOTIDE SEQUENCE</scope>
    <source>
        <strain evidence="2">ChiSjej5B23-15282</strain>
    </source>
</reference>
<accession>A0A9D1VZ52</accession>
<comment type="caution">
    <text evidence="2">The sequence shown here is derived from an EMBL/GenBank/DDBJ whole genome shotgun (WGS) entry which is preliminary data.</text>
</comment>
<dbReference type="Proteomes" id="UP000824243">
    <property type="component" value="Unassembled WGS sequence"/>
</dbReference>
<gene>
    <name evidence="2" type="ORF">H9981_07830</name>
</gene>
<proteinExistence type="predicted"/>